<proteinExistence type="predicted"/>
<gene>
    <name evidence="2" type="ORF">NPIL_373581</name>
</gene>
<dbReference type="EMBL" id="BMAW01132893">
    <property type="protein sequence ID" value="GFU45999.1"/>
    <property type="molecule type" value="Genomic_DNA"/>
</dbReference>
<accession>A0A8X6R058</accession>
<dbReference type="OrthoDB" id="6435366at2759"/>
<reference evidence="2" key="1">
    <citation type="submission" date="2020-08" db="EMBL/GenBank/DDBJ databases">
        <title>Multicomponent nature underlies the extraordinary mechanical properties of spider dragline silk.</title>
        <authorList>
            <person name="Kono N."/>
            <person name="Nakamura H."/>
            <person name="Mori M."/>
            <person name="Yoshida Y."/>
            <person name="Ohtoshi R."/>
            <person name="Malay A.D."/>
            <person name="Moran D.A.P."/>
            <person name="Tomita M."/>
            <person name="Numata K."/>
            <person name="Arakawa K."/>
        </authorList>
    </citation>
    <scope>NUCLEOTIDE SEQUENCE</scope>
</reference>
<name>A0A8X6R058_NEPPI</name>
<comment type="caution">
    <text evidence="2">The sequence shown here is derived from an EMBL/GenBank/DDBJ whole genome shotgun (WGS) entry which is preliminary data.</text>
</comment>
<dbReference type="Proteomes" id="UP000887013">
    <property type="component" value="Unassembled WGS sequence"/>
</dbReference>
<protein>
    <submittedName>
        <fullName evidence="2">Uncharacterized protein</fullName>
    </submittedName>
</protein>
<keyword evidence="3" id="KW-1185">Reference proteome</keyword>
<evidence type="ECO:0000313" key="3">
    <source>
        <dbReference type="Proteomes" id="UP000887013"/>
    </source>
</evidence>
<organism evidence="2 3">
    <name type="scientific">Nephila pilipes</name>
    <name type="common">Giant wood spider</name>
    <name type="synonym">Nephila maculata</name>
    <dbReference type="NCBI Taxonomy" id="299642"/>
    <lineage>
        <taxon>Eukaryota</taxon>
        <taxon>Metazoa</taxon>
        <taxon>Ecdysozoa</taxon>
        <taxon>Arthropoda</taxon>
        <taxon>Chelicerata</taxon>
        <taxon>Arachnida</taxon>
        <taxon>Araneae</taxon>
        <taxon>Araneomorphae</taxon>
        <taxon>Entelegynae</taxon>
        <taxon>Araneoidea</taxon>
        <taxon>Nephilidae</taxon>
        <taxon>Nephila</taxon>
    </lineage>
</organism>
<sequence length="97" mass="11425">MNDLSNSEYASSMTLVEIPGRDPRPRTDYRKLNEVQMFQETRAEVKQLLSTYNPKKTKIANMVLDITLVDDELIFHKPRRLPFAERDIVDSQVKEWI</sequence>
<feature type="region of interest" description="Disordered" evidence="1">
    <location>
        <begin position="1"/>
        <end position="25"/>
    </location>
</feature>
<feature type="compositionally biased region" description="Polar residues" evidence="1">
    <location>
        <begin position="1"/>
        <end position="14"/>
    </location>
</feature>
<evidence type="ECO:0000256" key="1">
    <source>
        <dbReference type="SAM" id="MobiDB-lite"/>
    </source>
</evidence>
<dbReference type="AlphaFoldDB" id="A0A8X6R058"/>
<evidence type="ECO:0000313" key="2">
    <source>
        <dbReference type="EMBL" id="GFU45999.1"/>
    </source>
</evidence>